<dbReference type="Proteomes" id="UP001590951">
    <property type="component" value="Unassembled WGS sequence"/>
</dbReference>
<keyword evidence="3" id="KW-1185">Reference proteome</keyword>
<evidence type="ECO:0000313" key="2">
    <source>
        <dbReference type="EMBL" id="KAL2052480.1"/>
    </source>
</evidence>
<feature type="region of interest" description="Disordered" evidence="1">
    <location>
        <begin position="46"/>
        <end position="75"/>
    </location>
</feature>
<feature type="compositionally biased region" description="Gly residues" evidence="1">
    <location>
        <begin position="158"/>
        <end position="167"/>
    </location>
</feature>
<evidence type="ECO:0000256" key="1">
    <source>
        <dbReference type="SAM" id="MobiDB-lite"/>
    </source>
</evidence>
<organism evidence="2 3">
    <name type="scientific">Lepraria finkii</name>
    <dbReference type="NCBI Taxonomy" id="1340010"/>
    <lineage>
        <taxon>Eukaryota</taxon>
        <taxon>Fungi</taxon>
        <taxon>Dikarya</taxon>
        <taxon>Ascomycota</taxon>
        <taxon>Pezizomycotina</taxon>
        <taxon>Lecanoromycetes</taxon>
        <taxon>OSLEUM clade</taxon>
        <taxon>Lecanoromycetidae</taxon>
        <taxon>Lecanorales</taxon>
        <taxon>Lecanorineae</taxon>
        <taxon>Stereocaulaceae</taxon>
        <taxon>Lepraria</taxon>
    </lineage>
</organism>
<gene>
    <name evidence="2" type="ORF">ABVK25_007352</name>
</gene>
<feature type="region of interest" description="Disordered" evidence="1">
    <location>
        <begin position="110"/>
        <end position="240"/>
    </location>
</feature>
<feature type="compositionally biased region" description="Polar residues" evidence="1">
    <location>
        <begin position="52"/>
        <end position="61"/>
    </location>
</feature>
<feature type="compositionally biased region" description="Low complexity" evidence="1">
    <location>
        <begin position="211"/>
        <end position="240"/>
    </location>
</feature>
<feature type="region of interest" description="Disordered" evidence="1">
    <location>
        <begin position="1"/>
        <end position="25"/>
    </location>
</feature>
<reference evidence="2 3" key="1">
    <citation type="submission" date="2024-09" db="EMBL/GenBank/DDBJ databases">
        <title>Rethinking Asexuality: The Enigmatic Case of Functional Sexual Genes in Lepraria (Stereocaulaceae).</title>
        <authorList>
            <person name="Doellman M."/>
            <person name="Sun Y."/>
            <person name="Barcenas-Pena A."/>
            <person name="Lumbsch H.T."/>
            <person name="Grewe F."/>
        </authorList>
    </citation>
    <scope>NUCLEOTIDE SEQUENCE [LARGE SCALE GENOMIC DNA]</scope>
    <source>
        <strain evidence="2 3">Grewe 0041</strain>
    </source>
</reference>
<proteinExistence type="predicted"/>
<sequence length="321" mass="30360">MSQSSSSSRSHSHSSSSSGALGHGSAKICVDGKCKKSNGIGTMSIKLDNEEASGSSGSWENASGGGESMDNAINITTSSGSVNNVAEVSVNGHCEQEILSGTVNVNLGNGQNGGTAEGAGSNANGSSESAGGFNVTAGGSASNTASAGAATKGSASSGSGGRSGTAGTGSADSGSAGSGSSGAGSGSASSGSSGSGGSDSAGSGLAGSGSAGSVAAGSGTVGSGSTQITQGQTGAAGTTTGTGSATGNIITLMHVATVKQVLVREGLLLPRLEAVLQLKLAASVRVREGTVPVWVMGGLEVWRLLVLEEEGVGWRVVVRVG</sequence>
<dbReference type="EMBL" id="JBHFEH010000027">
    <property type="protein sequence ID" value="KAL2052480.1"/>
    <property type="molecule type" value="Genomic_DNA"/>
</dbReference>
<feature type="compositionally biased region" description="Low complexity" evidence="1">
    <location>
        <begin position="118"/>
        <end position="157"/>
    </location>
</feature>
<protein>
    <submittedName>
        <fullName evidence="2">Uncharacterized protein</fullName>
    </submittedName>
</protein>
<comment type="caution">
    <text evidence="2">The sequence shown here is derived from an EMBL/GenBank/DDBJ whole genome shotgun (WGS) entry which is preliminary data.</text>
</comment>
<name>A0ABR4B411_9LECA</name>
<evidence type="ECO:0000313" key="3">
    <source>
        <dbReference type="Proteomes" id="UP001590951"/>
    </source>
</evidence>
<accession>A0ABR4B411</accession>
<feature type="compositionally biased region" description="Gly residues" evidence="1">
    <location>
        <begin position="193"/>
        <end position="210"/>
    </location>
</feature>
<feature type="compositionally biased region" description="Gly residues" evidence="1">
    <location>
        <begin position="176"/>
        <end position="185"/>
    </location>
</feature>